<comment type="caution">
    <text evidence="2">The sequence shown here is derived from an EMBL/GenBank/DDBJ whole genome shotgun (WGS) entry which is preliminary data.</text>
</comment>
<protein>
    <submittedName>
        <fullName evidence="2">Uncharacterized protein</fullName>
    </submittedName>
</protein>
<dbReference type="RefSeq" id="WP_115100412.1">
    <property type="nucleotide sequence ID" value="NZ_QHKS01000005.1"/>
</dbReference>
<dbReference type="EMBL" id="QHKS01000005">
    <property type="protein sequence ID" value="RDK03017.1"/>
    <property type="molecule type" value="Genomic_DNA"/>
</dbReference>
<feature type="region of interest" description="Disordered" evidence="1">
    <location>
        <begin position="109"/>
        <end position="134"/>
    </location>
</feature>
<evidence type="ECO:0000313" key="2">
    <source>
        <dbReference type="EMBL" id="RDK03017.1"/>
    </source>
</evidence>
<proteinExistence type="predicted"/>
<evidence type="ECO:0000256" key="1">
    <source>
        <dbReference type="SAM" id="MobiDB-lite"/>
    </source>
</evidence>
<reference evidence="3" key="1">
    <citation type="submission" date="2018-05" db="EMBL/GenBank/DDBJ databases">
        <authorList>
            <person name="Feng T."/>
        </authorList>
    </citation>
    <scope>NUCLEOTIDE SEQUENCE [LARGE SCALE GENOMIC DNA]</scope>
    <source>
        <strain evidence="3">S27</strain>
    </source>
</reference>
<dbReference type="OrthoDB" id="9255825at2"/>
<feature type="compositionally biased region" description="Basic and acidic residues" evidence="1">
    <location>
        <begin position="8"/>
        <end position="18"/>
    </location>
</feature>
<keyword evidence="3" id="KW-1185">Reference proteome</keyword>
<sequence length="134" mass="14662">MTLPNDGAAREPSREEKPISLPKLKTAIASRVRQEKPRRFVTQGSEYFETDVIEIDVETDGDFAIAGTGPALFVGEVPIVDSEKLGPHRYRFFAPGSTTLPEDARLALGRAGSGAPQPEQKTKLRLQWKTAAGR</sequence>
<name>A0A370NBN6_9BURK</name>
<dbReference type="AlphaFoldDB" id="A0A370NBN6"/>
<feature type="region of interest" description="Disordered" evidence="1">
    <location>
        <begin position="1"/>
        <end position="22"/>
    </location>
</feature>
<gene>
    <name evidence="2" type="ORF">DLM46_08895</name>
</gene>
<accession>A0A370NBN6</accession>
<organism evidence="2 3">
    <name type="scientific">Paraburkholderia lacunae</name>
    <dbReference type="NCBI Taxonomy" id="2211104"/>
    <lineage>
        <taxon>Bacteria</taxon>
        <taxon>Pseudomonadati</taxon>
        <taxon>Pseudomonadota</taxon>
        <taxon>Betaproteobacteria</taxon>
        <taxon>Burkholderiales</taxon>
        <taxon>Burkholderiaceae</taxon>
        <taxon>Paraburkholderia</taxon>
    </lineage>
</organism>
<dbReference type="Proteomes" id="UP000254875">
    <property type="component" value="Unassembled WGS sequence"/>
</dbReference>
<evidence type="ECO:0000313" key="3">
    <source>
        <dbReference type="Proteomes" id="UP000254875"/>
    </source>
</evidence>